<dbReference type="NCBIfam" id="TIGR03357">
    <property type="entry name" value="VI_zyme"/>
    <property type="match status" value="1"/>
</dbReference>
<dbReference type="PANTHER" id="PTHR38595">
    <property type="entry name" value="CYTOPLASMIC PROTEIN-RELATED"/>
    <property type="match status" value="1"/>
</dbReference>
<accession>A0A6A7YBN2</accession>
<dbReference type="Pfam" id="PF04965">
    <property type="entry name" value="GPW_gp25"/>
    <property type="match status" value="1"/>
</dbReference>
<evidence type="ECO:0000259" key="1">
    <source>
        <dbReference type="Pfam" id="PF04965"/>
    </source>
</evidence>
<gene>
    <name evidence="2" type="primary">tssE</name>
    <name evidence="2" type="ORF">F0357_20920</name>
</gene>
<dbReference type="InterPro" id="IPR007048">
    <property type="entry name" value="IraD/Gp25-like"/>
</dbReference>
<dbReference type="InterPro" id="IPR053176">
    <property type="entry name" value="T6SS_TssE1-like"/>
</dbReference>
<dbReference type="Proteomes" id="UP000332515">
    <property type="component" value="Unassembled WGS sequence"/>
</dbReference>
<dbReference type="PANTHER" id="PTHR38595:SF2">
    <property type="entry name" value="TYPE VI SECRETION SYSTEM BASEPLATE SUBUNIT TSSE"/>
    <property type="match status" value="1"/>
</dbReference>
<feature type="domain" description="IraD/Gp25-like" evidence="1">
    <location>
        <begin position="30"/>
        <end position="118"/>
    </location>
</feature>
<dbReference type="EMBL" id="VWNA01000003">
    <property type="protein sequence ID" value="MQT15072.1"/>
    <property type="molecule type" value="Genomic_DNA"/>
</dbReference>
<sequence length="139" mass="15260">MAERSLFERLAAARDGAPQSRGGPTDVALLVESIIANLGRVLNSRAGCSETRPDLGIPDFNDLVGRFPDAIQIIATAVRDQIIAFEPRLQDVTVRHVKAPLNPLSLTFDIHARIRQNDEDAKIIFQTVLGDDGFMRVRG</sequence>
<reference evidence="2 3" key="1">
    <citation type="submission" date="2019-09" db="EMBL/GenBank/DDBJ databases">
        <title>Segnochrobactrum spirostomi gen. nov., sp. nov., isolated from the ciliate Spirostomum cf. yagiui and description of a novel family, Segnochrobactraceae fam. nov. within the order Rhizobiales of the class Alphaproteobacteria.</title>
        <authorList>
            <person name="Akter S."/>
            <person name="Shazib S.U.A."/>
            <person name="Shin M.K."/>
        </authorList>
    </citation>
    <scope>NUCLEOTIDE SEQUENCE [LARGE SCALE GENOMIC DNA]</scope>
    <source>
        <strain evidence="2 3">Sp-1</strain>
    </source>
</reference>
<evidence type="ECO:0000313" key="2">
    <source>
        <dbReference type="EMBL" id="MQT15072.1"/>
    </source>
</evidence>
<comment type="caution">
    <text evidence="2">The sequence shown here is derived from an EMBL/GenBank/DDBJ whole genome shotgun (WGS) entry which is preliminary data.</text>
</comment>
<dbReference type="SUPFAM" id="SSF160719">
    <property type="entry name" value="gpW/gp25-like"/>
    <property type="match status" value="1"/>
</dbReference>
<keyword evidence="3" id="KW-1185">Reference proteome</keyword>
<organism evidence="2 3">
    <name type="scientific">Segnochrobactrum spirostomi</name>
    <dbReference type="NCBI Taxonomy" id="2608987"/>
    <lineage>
        <taxon>Bacteria</taxon>
        <taxon>Pseudomonadati</taxon>
        <taxon>Pseudomonadota</taxon>
        <taxon>Alphaproteobacteria</taxon>
        <taxon>Hyphomicrobiales</taxon>
        <taxon>Segnochrobactraceae</taxon>
        <taxon>Segnochrobactrum</taxon>
    </lineage>
</organism>
<proteinExistence type="predicted"/>
<dbReference type="AlphaFoldDB" id="A0A6A7YBN2"/>
<protein>
    <submittedName>
        <fullName evidence="2">Type VI secretion system baseplate subunit TssE</fullName>
    </submittedName>
</protein>
<name>A0A6A7YBN2_9HYPH</name>
<dbReference type="Gene3D" id="3.10.450.40">
    <property type="match status" value="1"/>
</dbReference>
<dbReference type="InterPro" id="IPR017737">
    <property type="entry name" value="TssE1-like"/>
</dbReference>
<dbReference type="RefSeq" id="WP_153489340.1">
    <property type="nucleotide sequence ID" value="NZ_VWNA01000003.1"/>
</dbReference>
<evidence type="ECO:0000313" key="3">
    <source>
        <dbReference type="Proteomes" id="UP000332515"/>
    </source>
</evidence>